<dbReference type="EMBL" id="ML738585">
    <property type="protein sequence ID" value="KAE8168563.1"/>
    <property type="molecule type" value="Genomic_DNA"/>
</dbReference>
<dbReference type="OrthoDB" id="5818554at2759"/>
<dbReference type="PANTHER" id="PTHR31644">
    <property type="entry name" value="TRANSCRIPTIONAL ACTIVATOR ARO80-RELATED"/>
    <property type="match status" value="1"/>
</dbReference>
<keyword evidence="1" id="KW-0479">Metal-binding</keyword>
<evidence type="ECO:0000256" key="3">
    <source>
        <dbReference type="ARBA" id="ARBA00023125"/>
    </source>
</evidence>
<evidence type="ECO:0000256" key="1">
    <source>
        <dbReference type="ARBA" id="ARBA00022723"/>
    </source>
</evidence>
<feature type="region of interest" description="Disordered" evidence="6">
    <location>
        <begin position="52"/>
        <end position="76"/>
    </location>
</feature>
<reference evidence="8 9" key="1">
    <citation type="submission" date="2019-04" db="EMBL/GenBank/DDBJ databases">
        <title>Friends and foes A comparative genomics study of 23 Aspergillus species from section Flavi.</title>
        <authorList>
            <consortium name="DOE Joint Genome Institute"/>
            <person name="Kjaerbolling I."/>
            <person name="Vesth T."/>
            <person name="Frisvad J.C."/>
            <person name="Nybo J.L."/>
            <person name="Theobald S."/>
            <person name="Kildgaard S."/>
            <person name="Isbrandt T."/>
            <person name="Kuo A."/>
            <person name="Sato A."/>
            <person name="Lyhne E.K."/>
            <person name="Kogle M.E."/>
            <person name="Wiebenga A."/>
            <person name="Kun R.S."/>
            <person name="Lubbers R.J."/>
            <person name="Makela M.R."/>
            <person name="Barry K."/>
            <person name="Chovatia M."/>
            <person name="Clum A."/>
            <person name="Daum C."/>
            <person name="Haridas S."/>
            <person name="He G."/>
            <person name="LaButti K."/>
            <person name="Lipzen A."/>
            <person name="Mondo S."/>
            <person name="Riley R."/>
            <person name="Salamov A."/>
            <person name="Simmons B.A."/>
            <person name="Magnuson J.K."/>
            <person name="Henrissat B."/>
            <person name="Mortensen U.H."/>
            <person name="Larsen T.O."/>
            <person name="Devries R.P."/>
            <person name="Grigoriev I.V."/>
            <person name="Machida M."/>
            <person name="Baker S.E."/>
            <person name="Andersen M.R."/>
        </authorList>
    </citation>
    <scope>NUCLEOTIDE SEQUENCE [LARGE SCALE GENOMIC DNA]</scope>
    <source>
        <strain evidence="8 9">CBS 117626</strain>
    </source>
</reference>
<keyword evidence="2" id="KW-0805">Transcription regulation</keyword>
<feature type="domain" description="Zn(2)-C6 fungal-type" evidence="7">
    <location>
        <begin position="12"/>
        <end position="48"/>
    </location>
</feature>
<dbReference type="CDD" id="cd12148">
    <property type="entry name" value="fungal_TF_MHR"/>
    <property type="match status" value="1"/>
</dbReference>
<dbReference type="GO" id="GO:0000981">
    <property type="term" value="F:DNA-binding transcription factor activity, RNA polymerase II-specific"/>
    <property type="evidence" value="ECO:0007669"/>
    <property type="project" value="InterPro"/>
</dbReference>
<dbReference type="PROSITE" id="PS50048">
    <property type="entry name" value="ZN2_CY6_FUNGAL_2"/>
    <property type="match status" value="1"/>
</dbReference>
<dbReference type="PANTHER" id="PTHR31644:SF1">
    <property type="entry name" value="ZN(II)2CYS6 TRANSCRIPTION FACTOR (EUROFUNG)"/>
    <property type="match status" value="1"/>
</dbReference>
<feature type="compositionally biased region" description="Polar residues" evidence="6">
    <location>
        <begin position="648"/>
        <end position="657"/>
    </location>
</feature>
<name>A0A5N6VCH5_ASPTM</name>
<evidence type="ECO:0000256" key="4">
    <source>
        <dbReference type="ARBA" id="ARBA00023163"/>
    </source>
</evidence>
<dbReference type="GO" id="GO:0005634">
    <property type="term" value="C:nucleus"/>
    <property type="evidence" value="ECO:0007669"/>
    <property type="project" value="TreeGrafter"/>
</dbReference>
<dbReference type="InterPro" id="IPR052780">
    <property type="entry name" value="AAA_Catabolism_Regulators"/>
</dbReference>
<keyword evidence="3" id="KW-0238">DNA-binding</keyword>
<feature type="region of interest" description="Disordered" evidence="6">
    <location>
        <begin position="134"/>
        <end position="178"/>
    </location>
</feature>
<evidence type="ECO:0000256" key="5">
    <source>
        <dbReference type="ARBA" id="ARBA00023242"/>
    </source>
</evidence>
<accession>A0A5N6VCH5</accession>
<keyword evidence="4" id="KW-0804">Transcription</keyword>
<evidence type="ECO:0000256" key="2">
    <source>
        <dbReference type="ARBA" id="ARBA00023015"/>
    </source>
</evidence>
<dbReference type="InterPro" id="IPR001138">
    <property type="entry name" value="Zn2Cys6_DnaBD"/>
</dbReference>
<dbReference type="CDD" id="cd00067">
    <property type="entry name" value="GAL4"/>
    <property type="match status" value="1"/>
</dbReference>
<evidence type="ECO:0000313" key="8">
    <source>
        <dbReference type="EMBL" id="KAE8168563.1"/>
    </source>
</evidence>
<proteinExistence type="predicted"/>
<dbReference type="GO" id="GO:0006351">
    <property type="term" value="P:DNA-templated transcription"/>
    <property type="evidence" value="ECO:0007669"/>
    <property type="project" value="InterPro"/>
</dbReference>
<dbReference type="PROSITE" id="PS00463">
    <property type="entry name" value="ZN2_CY6_FUNGAL_1"/>
    <property type="match status" value="1"/>
</dbReference>
<dbReference type="SUPFAM" id="SSF57701">
    <property type="entry name" value="Zn2/Cys6 DNA-binding domain"/>
    <property type="match status" value="1"/>
</dbReference>
<feature type="compositionally biased region" description="Basic residues" evidence="6">
    <location>
        <begin position="52"/>
        <end position="61"/>
    </location>
</feature>
<dbReference type="InterPro" id="IPR007219">
    <property type="entry name" value="XnlR_reg_dom"/>
</dbReference>
<dbReference type="SMART" id="SM00066">
    <property type="entry name" value="GAL4"/>
    <property type="match status" value="1"/>
</dbReference>
<gene>
    <name evidence="8" type="ORF">BDV40DRAFT_294517</name>
</gene>
<dbReference type="GO" id="GO:0003677">
    <property type="term" value="F:DNA binding"/>
    <property type="evidence" value="ECO:0007669"/>
    <property type="project" value="UniProtKB-KW"/>
</dbReference>
<dbReference type="SMART" id="SM00906">
    <property type="entry name" value="Fungal_trans"/>
    <property type="match status" value="1"/>
</dbReference>
<feature type="region of interest" description="Disordered" evidence="6">
    <location>
        <begin position="628"/>
        <end position="658"/>
    </location>
</feature>
<dbReference type="GO" id="GO:0008270">
    <property type="term" value="F:zinc ion binding"/>
    <property type="evidence" value="ECO:0007669"/>
    <property type="project" value="InterPro"/>
</dbReference>
<dbReference type="GO" id="GO:0009893">
    <property type="term" value="P:positive regulation of metabolic process"/>
    <property type="evidence" value="ECO:0007669"/>
    <property type="project" value="UniProtKB-ARBA"/>
</dbReference>
<feature type="compositionally biased region" description="Basic and acidic residues" evidence="6">
    <location>
        <begin position="628"/>
        <end position="641"/>
    </location>
</feature>
<organism evidence="8 9">
    <name type="scientific">Aspergillus tamarii</name>
    <dbReference type="NCBI Taxonomy" id="41984"/>
    <lineage>
        <taxon>Eukaryota</taxon>
        <taxon>Fungi</taxon>
        <taxon>Dikarya</taxon>
        <taxon>Ascomycota</taxon>
        <taxon>Pezizomycotina</taxon>
        <taxon>Eurotiomycetes</taxon>
        <taxon>Eurotiomycetidae</taxon>
        <taxon>Eurotiales</taxon>
        <taxon>Aspergillaceae</taxon>
        <taxon>Aspergillus</taxon>
        <taxon>Aspergillus subgen. Circumdati</taxon>
    </lineage>
</organism>
<dbReference type="AlphaFoldDB" id="A0A5N6VCH5"/>
<keyword evidence="9" id="KW-1185">Reference proteome</keyword>
<evidence type="ECO:0000259" key="7">
    <source>
        <dbReference type="PROSITE" id="PS50048"/>
    </source>
</evidence>
<dbReference type="Gene3D" id="4.10.240.10">
    <property type="entry name" value="Zn(2)-C6 fungal-type DNA-binding domain"/>
    <property type="match status" value="1"/>
</dbReference>
<protein>
    <recommendedName>
        <fullName evidence="7">Zn(2)-C6 fungal-type domain-containing protein</fullName>
    </recommendedName>
</protein>
<sequence>MTPRTGKRSSRACLRCRQRKTRCDLDKIGEPKKVPCLSCYDAGTECILIKSRRGGNSRRHRSESQTLRGPTASLPTHIEDSSQVGVESFQNTSNLAGCSSDEEASVMRQDSGDVLAMELRNPSDALQILALSGQAQSTNPPGDQSSNIGNRNDPMYAAPQDTDPAASNQPEPPKEYRPPSCTIFDDYELVQRGLLRASLVSELLYKYRRYYHPYCPIVPSQLLVSSNMATIQRSDYFLLTAILTIASRDDPRNSLTHRYCWDHTQRLLVDILLAHPWTQTPATVQGLLLLAEWLPHIQVREASSESPKNLFSEDRTAWSLVGLAVRHGYLQRLDQAAFPNFNSNESKQRTEQDRLVWAYIFIADRQISVRLGQSFWSRGPSLAAQFTADDFPSLKPHPDNDNEDYASLLQASMELIQILHNAHAILYSSRDRTLAMIHEGHYSRYLDDFRNSATIWYSTWGDLAVSAKVKSTLLIMYEYTCLYTNAFSFQAVLTRASAPRMSRNNKQQSERPFADLLSKGIMSSPDGRYIFDAISAAMNLLALMNGLNPQHVLCYLPSRYYLYGVYAAVLLHKAECVGAFQSEDQRREVTSLARDFVAVLEKAPSTESHICHNYSRMLKQLWNIRERKETSTSGGRNERTRAGYIDGGSTQPQSPVTRTYDLPRSVRNSDNPGIAQHVDPLTIVDDMSTLPSMEGYFLGSFMPGVADFSMFNFDGDLGQQYPLDGGLGGLQHWGVCQPDMGSQAPP</sequence>
<dbReference type="Proteomes" id="UP000326950">
    <property type="component" value="Unassembled WGS sequence"/>
</dbReference>
<keyword evidence="5" id="KW-0539">Nucleus</keyword>
<dbReference type="Pfam" id="PF00172">
    <property type="entry name" value="Zn_clus"/>
    <property type="match status" value="1"/>
</dbReference>
<feature type="compositionally biased region" description="Polar residues" evidence="6">
    <location>
        <begin position="134"/>
        <end position="150"/>
    </location>
</feature>
<dbReference type="InterPro" id="IPR036864">
    <property type="entry name" value="Zn2-C6_fun-type_DNA-bd_sf"/>
</dbReference>
<evidence type="ECO:0000256" key="6">
    <source>
        <dbReference type="SAM" id="MobiDB-lite"/>
    </source>
</evidence>
<evidence type="ECO:0000313" key="9">
    <source>
        <dbReference type="Proteomes" id="UP000326950"/>
    </source>
</evidence>